<dbReference type="EMBL" id="JASNWA010000010">
    <property type="protein sequence ID" value="KAK3168732.1"/>
    <property type="molecule type" value="Genomic_DNA"/>
</dbReference>
<dbReference type="Proteomes" id="UP001276659">
    <property type="component" value="Unassembled WGS sequence"/>
</dbReference>
<feature type="region of interest" description="Disordered" evidence="1">
    <location>
        <begin position="111"/>
        <end position="145"/>
    </location>
</feature>
<organism evidence="2 3">
    <name type="scientific">Lepraria neglecta</name>
    <dbReference type="NCBI Taxonomy" id="209136"/>
    <lineage>
        <taxon>Eukaryota</taxon>
        <taxon>Fungi</taxon>
        <taxon>Dikarya</taxon>
        <taxon>Ascomycota</taxon>
        <taxon>Pezizomycotina</taxon>
        <taxon>Lecanoromycetes</taxon>
        <taxon>OSLEUM clade</taxon>
        <taxon>Lecanoromycetidae</taxon>
        <taxon>Lecanorales</taxon>
        <taxon>Lecanorineae</taxon>
        <taxon>Stereocaulaceae</taxon>
        <taxon>Lepraria</taxon>
    </lineage>
</organism>
<reference evidence="2" key="1">
    <citation type="submission" date="2022-11" db="EMBL/GenBank/DDBJ databases">
        <title>Chromosomal genome sequence assembly and mating type (MAT) locus characterization of the leprose asexual lichenized fungus Lepraria neglecta (Nyl.) Erichsen.</title>
        <authorList>
            <person name="Allen J.L."/>
            <person name="Pfeffer B."/>
        </authorList>
    </citation>
    <scope>NUCLEOTIDE SEQUENCE</scope>
    <source>
        <strain evidence="2">Allen 5258</strain>
    </source>
</reference>
<evidence type="ECO:0000313" key="3">
    <source>
        <dbReference type="Proteomes" id="UP001276659"/>
    </source>
</evidence>
<gene>
    <name evidence="2" type="ORF">OEA41_005180</name>
</gene>
<feature type="compositionally biased region" description="Basic and acidic residues" evidence="1">
    <location>
        <begin position="119"/>
        <end position="145"/>
    </location>
</feature>
<evidence type="ECO:0000256" key="1">
    <source>
        <dbReference type="SAM" id="MobiDB-lite"/>
    </source>
</evidence>
<proteinExistence type="predicted"/>
<evidence type="ECO:0000313" key="2">
    <source>
        <dbReference type="EMBL" id="KAK3168732.1"/>
    </source>
</evidence>
<accession>A0AAE0DFA7</accession>
<sequence length="175" mass="19436">MEDSKGSCVQCFWLGKDCACDPTAQPYGAADFQAEDDWKRVRAPEASESDPIDIPKITSNVLNYLKPMPLNGGASAKSGDNTDTVKCQHCKKPVSESPAVSHVPICLEKKKEKARKKKETREAHAREAKAKEPGESKDPEMKKLGDNIDNFHLERKYMVRDIEDVEDGNDGQEEG</sequence>
<keyword evidence="3" id="KW-1185">Reference proteome</keyword>
<dbReference type="AlphaFoldDB" id="A0AAE0DFA7"/>
<protein>
    <submittedName>
        <fullName evidence="2">Uncharacterized protein</fullName>
    </submittedName>
</protein>
<comment type="caution">
    <text evidence="2">The sequence shown here is derived from an EMBL/GenBank/DDBJ whole genome shotgun (WGS) entry which is preliminary data.</text>
</comment>
<name>A0AAE0DFA7_9LECA</name>